<dbReference type="AlphaFoldDB" id="A0AAE1ZIK1"/>
<feature type="domain" description="F-BAR" evidence="6">
    <location>
        <begin position="9"/>
        <end position="269"/>
    </location>
</feature>
<accession>A0AAE1ZIK1</accession>
<dbReference type="EMBL" id="JALJAT010000002">
    <property type="protein sequence ID" value="KAK4473962.1"/>
    <property type="molecule type" value="Genomic_DNA"/>
</dbReference>
<dbReference type="PANTHER" id="PTHR15735:SF21">
    <property type="entry name" value="PROTEIN NERVOUS WRECK"/>
    <property type="match status" value="1"/>
</dbReference>
<evidence type="ECO:0000256" key="4">
    <source>
        <dbReference type="SAM" id="MobiDB-lite"/>
    </source>
</evidence>
<dbReference type="Gene3D" id="2.30.30.40">
    <property type="entry name" value="SH3 Domains"/>
    <property type="match status" value="1"/>
</dbReference>
<comment type="caution">
    <text evidence="7">The sequence shown here is derived from an EMBL/GenBank/DDBJ whole genome shotgun (WGS) entry which is preliminary data.</text>
</comment>
<evidence type="ECO:0000259" key="6">
    <source>
        <dbReference type="PROSITE" id="PS51741"/>
    </source>
</evidence>
<dbReference type="CDD" id="cd07653">
    <property type="entry name" value="F-BAR_CIP4-like"/>
    <property type="match status" value="1"/>
</dbReference>
<dbReference type="SUPFAM" id="SSF50044">
    <property type="entry name" value="SH3-domain"/>
    <property type="match status" value="1"/>
</dbReference>
<dbReference type="SUPFAM" id="SSF103657">
    <property type="entry name" value="BAR/IMD domain-like"/>
    <property type="match status" value="1"/>
</dbReference>
<name>A0AAE1ZIK1_SCHME</name>
<dbReference type="Gene3D" id="1.20.1270.60">
    <property type="entry name" value="Arfaptin homology (AH) domain/BAR domain"/>
    <property type="match status" value="1"/>
</dbReference>
<evidence type="ECO:0000256" key="2">
    <source>
        <dbReference type="PROSITE-ProRule" id="PRU00192"/>
    </source>
</evidence>
<feature type="region of interest" description="Disordered" evidence="4">
    <location>
        <begin position="478"/>
        <end position="515"/>
    </location>
</feature>
<dbReference type="InterPro" id="IPR001452">
    <property type="entry name" value="SH3_domain"/>
</dbReference>
<evidence type="ECO:0000256" key="1">
    <source>
        <dbReference type="ARBA" id="ARBA00022443"/>
    </source>
</evidence>
<dbReference type="InterPro" id="IPR031160">
    <property type="entry name" value="F_BAR_dom"/>
</dbReference>
<feature type="compositionally biased region" description="Polar residues" evidence="4">
    <location>
        <begin position="503"/>
        <end position="515"/>
    </location>
</feature>
<dbReference type="InterPro" id="IPR027267">
    <property type="entry name" value="AH/BAR_dom_sf"/>
</dbReference>
<dbReference type="SMART" id="SM00326">
    <property type="entry name" value="SH3"/>
    <property type="match status" value="1"/>
</dbReference>
<protein>
    <recommendedName>
        <fullName evidence="9">Thyroid hormone receptor interactor 10</fullName>
    </recommendedName>
</protein>
<proteinExistence type="predicted"/>
<reference evidence="7" key="2">
    <citation type="journal article" date="2023" name="Infect Dis Poverty">
        <title>Chromosome-scale genome of the human blood fluke Schistosoma mekongi and its implications for public health.</title>
        <authorList>
            <person name="Zhou M."/>
            <person name="Xu L."/>
            <person name="Xu D."/>
            <person name="Chen W."/>
            <person name="Khan J."/>
            <person name="Hu Y."/>
            <person name="Huang H."/>
            <person name="Wei H."/>
            <person name="Zhang Y."/>
            <person name="Chusongsang P."/>
            <person name="Tanasarnprasert K."/>
            <person name="Hu X."/>
            <person name="Limpanont Y."/>
            <person name="Lv Z."/>
        </authorList>
    </citation>
    <scope>NUCLEOTIDE SEQUENCE</scope>
    <source>
        <strain evidence="7">LV_2022a</strain>
    </source>
</reference>
<evidence type="ECO:0000256" key="3">
    <source>
        <dbReference type="PROSITE-ProRule" id="PRU01077"/>
    </source>
</evidence>
<keyword evidence="8" id="KW-1185">Reference proteome</keyword>
<dbReference type="Proteomes" id="UP001292079">
    <property type="component" value="Unassembled WGS sequence"/>
</dbReference>
<evidence type="ECO:0000313" key="8">
    <source>
        <dbReference type="Proteomes" id="UP001292079"/>
    </source>
</evidence>
<dbReference type="Pfam" id="PF00018">
    <property type="entry name" value="SH3_1"/>
    <property type="match status" value="1"/>
</dbReference>
<evidence type="ECO:0008006" key="9">
    <source>
        <dbReference type="Google" id="ProtNLM"/>
    </source>
</evidence>
<dbReference type="PANTHER" id="PTHR15735">
    <property type="entry name" value="FCH AND DOUBLE SH3 DOMAINS PROTEIN"/>
    <property type="match status" value="1"/>
</dbReference>
<evidence type="ECO:0000313" key="7">
    <source>
        <dbReference type="EMBL" id="KAK4473962.1"/>
    </source>
</evidence>
<dbReference type="InterPro" id="IPR036028">
    <property type="entry name" value="SH3-like_dom_sf"/>
</dbReference>
<organism evidence="7 8">
    <name type="scientific">Schistosoma mekongi</name>
    <name type="common">Parasitic worm</name>
    <dbReference type="NCBI Taxonomy" id="38744"/>
    <lineage>
        <taxon>Eukaryota</taxon>
        <taxon>Metazoa</taxon>
        <taxon>Spiralia</taxon>
        <taxon>Lophotrochozoa</taxon>
        <taxon>Platyhelminthes</taxon>
        <taxon>Trematoda</taxon>
        <taxon>Digenea</taxon>
        <taxon>Strigeidida</taxon>
        <taxon>Schistosomatoidea</taxon>
        <taxon>Schistosomatidae</taxon>
        <taxon>Schistosoma</taxon>
    </lineage>
</organism>
<reference evidence="7" key="1">
    <citation type="submission" date="2022-04" db="EMBL/GenBank/DDBJ databases">
        <authorList>
            <person name="Xu L."/>
            <person name="Lv Z."/>
        </authorList>
    </citation>
    <scope>NUCLEOTIDE SEQUENCE</scope>
    <source>
        <strain evidence="7">LV_2022a</strain>
    </source>
</reference>
<dbReference type="PROSITE" id="PS51741">
    <property type="entry name" value="F_BAR"/>
    <property type="match status" value="1"/>
</dbReference>
<dbReference type="PROSITE" id="PS50002">
    <property type="entry name" value="SH3"/>
    <property type="match status" value="1"/>
</dbReference>
<feature type="domain" description="SH3" evidence="5">
    <location>
        <begin position="526"/>
        <end position="589"/>
    </location>
</feature>
<keyword evidence="1 2" id="KW-0728">SH3 domain</keyword>
<gene>
    <name evidence="7" type="ORF">MN116_003282</name>
</gene>
<sequence length="589" mass="66126">MSVTHMDELSWGVELWDQVENIFKHEIDQIGLTESYFKLFSDVQKLEHEFGKKLRKTVSVYLPRKKPDVDELSSVLTYSSIVPQILEMGVAHEASSKKLNESVVNPLKIQVENEKRSLEKQRSHWLKLNATMEQSRKQLELCWQKYVTSFKEKQKAYEVSEKAQNDIQLARIDQQKFEALYQSKVQSFDQSSRNYADELAKYNTANRRHFRTDIVAFVDDIECSSRMRNDRTREILLMVARINEETISKLTSCNKLISEAVSALDSSHDSAKVIKRLHTDEHPPADLPFLDLDKCPPSILDGSASELGALILGVESGDCSNQLNNSGSIVSGSGVMSGFIRSTHKNSKEEYLSLRSPFICGISIKSIKNTDLTIRQVADRLKVLRDLAVKTDNELRSTDRMIDSCKTNPKFGDMECLVRAGGIYSRRLNSLRQHIKDLEVKFNNLGGDVAYTKAESIAEKLSSRAVFNASANASKINAQSANTKSFDDHESDSSFDSDSDDSTNNNTYSKDNGTINNASDLHAGIQYVGYASALYEYEGDGNTYLATKPGELYYVLSVDSNNSGWTAVVSEDGTRQGFVPTGYINLTLY</sequence>
<evidence type="ECO:0000259" key="5">
    <source>
        <dbReference type="PROSITE" id="PS50002"/>
    </source>
</evidence>
<keyword evidence="3" id="KW-0175">Coiled coil</keyword>